<evidence type="ECO:0000313" key="1">
    <source>
        <dbReference type="EMBL" id="PYC21051.1"/>
    </source>
</evidence>
<dbReference type="AlphaFoldDB" id="A0A2V4KHH3"/>
<reference evidence="1 2" key="1">
    <citation type="submission" date="2018-06" db="EMBL/GenBank/DDBJ databases">
        <title>Pseudomonas diversity within urban Lake Michigan freshwaters.</title>
        <authorList>
            <person name="Batrich M."/>
            <person name="Hatzopoulos T."/>
            <person name="Putonti C."/>
        </authorList>
    </citation>
    <scope>NUCLEOTIDE SEQUENCE [LARGE SCALE GENOMIC DNA]</scope>
    <source>
        <strain evidence="1 2">MB-090714</strain>
    </source>
</reference>
<dbReference type="EMBL" id="QJRX01000009">
    <property type="protein sequence ID" value="PYC21051.1"/>
    <property type="molecule type" value="Genomic_DNA"/>
</dbReference>
<name>A0A2V4KHH3_AQUAC</name>
<sequence>MQLDCKNAASRADGSAGRLGLVRLAHLWCGAAGRGGLCCEVAIGSGTALAIQWCVFSIDCLVMGRCKGPEMILGVDTNN</sequence>
<protein>
    <submittedName>
        <fullName evidence="1">Uncharacterized protein</fullName>
    </submittedName>
</protein>
<dbReference type="Proteomes" id="UP000248146">
    <property type="component" value="Unassembled WGS sequence"/>
</dbReference>
<evidence type="ECO:0000313" key="2">
    <source>
        <dbReference type="Proteomes" id="UP000248146"/>
    </source>
</evidence>
<comment type="caution">
    <text evidence="1">The sequence shown here is derived from an EMBL/GenBank/DDBJ whole genome shotgun (WGS) entry which is preliminary data.</text>
</comment>
<accession>A0A2V4KHH3</accession>
<proteinExistence type="predicted"/>
<organism evidence="1 2">
    <name type="scientific">Aquipseudomonas alcaligenes</name>
    <name type="common">Pseudomonas alcaligenes</name>
    <dbReference type="NCBI Taxonomy" id="43263"/>
    <lineage>
        <taxon>Bacteria</taxon>
        <taxon>Pseudomonadati</taxon>
        <taxon>Pseudomonadota</taxon>
        <taxon>Gammaproteobacteria</taxon>
        <taxon>Pseudomonadales</taxon>
        <taxon>Pseudomonadaceae</taxon>
        <taxon>Aquipseudomonas</taxon>
    </lineage>
</organism>
<gene>
    <name evidence="1" type="ORF">DMO17_17015</name>
</gene>